<gene>
    <name evidence="1" type="primary">BnaC03g61480D</name>
    <name evidence="1" type="ORF">GSBRNA2T00018966001</name>
</gene>
<dbReference type="PaxDb" id="3708-A0A078G7F8"/>
<evidence type="ECO:0000313" key="2">
    <source>
        <dbReference type="Proteomes" id="UP000028999"/>
    </source>
</evidence>
<keyword evidence="2" id="KW-1185">Reference proteome</keyword>
<reference evidence="1 2" key="1">
    <citation type="journal article" date="2014" name="Science">
        <title>Plant genetics. Early allopolyploid evolution in the post-Neolithic Brassica napus oilseed genome.</title>
        <authorList>
            <person name="Chalhoub B."/>
            <person name="Denoeud F."/>
            <person name="Liu S."/>
            <person name="Parkin I.A."/>
            <person name="Tang H."/>
            <person name="Wang X."/>
            <person name="Chiquet J."/>
            <person name="Belcram H."/>
            <person name="Tong C."/>
            <person name="Samans B."/>
            <person name="Correa M."/>
            <person name="Da Silva C."/>
            <person name="Just J."/>
            <person name="Falentin C."/>
            <person name="Koh C.S."/>
            <person name="Le Clainche I."/>
            <person name="Bernard M."/>
            <person name="Bento P."/>
            <person name="Noel B."/>
            <person name="Labadie K."/>
            <person name="Alberti A."/>
            <person name="Charles M."/>
            <person name="Arnaud D."/>
            <person name="Guo H."/>
            <person name="Daviaud C."/>
            <person name="Alamery S."/>
            <person name="Jabbari K."/>
            <person name="Zhao M."/>
            <person name="Edger P.P."/>
            <person name="Chelaifa H."/>
            <person name="Tack D."/>
            <person name="Lassalle G."/>
            <person name="Mestiri I."/>
            <person name="Schnel N."/>
            <person name="Le Paslier M.C."/>
            <person name="Fan G."/>
            <person name="Renault V."/>
            <person name="Bayer P.E."/>
            <person name="Golicz A.A."/>
            <person name="Manoli S."/>
            <person name="Lee T.H."/>
            <person name="Thi V.H."/>
            <person name="Chalabi S."/>
            <person name="Hu Q."/>
            <person name="Fan C."/>
            <person name="Tollenaere R."/>
            <person name="Lu Y."/>
            <person name="Battail C."/>
            <person name="Shen J."/>
            <person name="Sidebottom C.H."/>
            <person name="Wang X."/>
            <person name="Canaguier A."/>
            <person name="Chauveau A."/>
            <person name="Berard A."/>
            <person name="Deniot G."/>
            <person name="Guan M."/>
            <person name="Liu Z."/>
            <person name="Sun F."/>
            <person name="Lim Y.P."/>
            <person name="Lyons E."/>
            <person name="Town C.D."/>
            <person name="Bancroft I."/>
            <person name="Wang X."/>
            <person name="Meng J."/>
            <person name="Ma J."/>
            <person name="Pires J.C."/>
            <person name="King G.J."/>
            <person name="Brunel D."/>
            <person name="Delourme R."/>
            <person name="Renard M."/>
            <person name="Aury J.M."/>
            <person name="Adams K.L."/>
            <person name="Batley J."/>
            <person name="Snowdon R.J."/>
            <person name="Tost J."/>
            <person name="Edwards D."/>
            <person name="Zhou Y."/>
            <person name="Hua W."/>
            <person name="Sharpe A.G."/>
            <person name="Paterson A.H."/>
            <person name="Guan C."/>
            <person name="Wincker P."/>
        </authorList>
    </citation>
    <scope>NUCLEOTIDE SEQUENCE [LARGE SCALE GENOMIC DNA]</scope>
    <source>
        <strain evidence="2">cv. Darmor-bzh</strain>
    </source>
</reference>
<dbReference type="EMBL" id="LK032131">
    <property type="protein sequence ID" value="CDY22435.1"/>
    <property type="molecule type" value="Genomic_DNA"/>
</dbReference>
<name>A0A078G7F8_BRANA</name>
<accession>A0A078G7F8</accession>
<proteinExistence type="predicted"/>
<organism evidence="1 2">
    <name type="scientific">Brassica napus</name>
    <name type="common">Rape</name>
    <dbReference type="NCBI Taxonomy" id="3708"/>
    <lineage>
        <taxon>Eukaryota</taxon>
        <taxon>Viridiplantae</taxon>
        <taxon>Streptophyta</taxon>
        <taxon>Embryophyta</taxon>
        <taxon>Tracheophyta</taxon>
        <taxon>Spermatophyta</taxon>
        <taxon>Magnoliopsida</taxon>
        <taxon>eudicotyledons</taxon>
        <taxon>Gunneridae</taxon>
        <taxon>Pentapetalae</taxon>
        <taxon>rosids</taxon>
        <taxon>malvids</taxon>
        <taxon>Brassicales</taxon>
        <taxon>Brassicaceae</taxon>
        <taxon>Brassiceae</taxon>
        <taxon>Brassica</taxon>
    </lineage>
</organism>
<evidence type="ECO:0000313" key="1">
    <source>
        <dbReference type="EMBL" id="CDY22435.1"/>
    </source>
</evidence>
<protein>
    <submittedName>
        <fullName evidence="1">BnaC03g61480D protein</fullName>
    </submittedName>
</protein>
<dbReference type="Proteomes" id="UP000028999">
    <property type="component" value="Unassembled WGS sequence"/>
</dbReference>
<sequence>MLSSQESSLI</sequence>